<evidence type="ECO:0000313" key="2">
    <source>
        <dbReference type="EMBL" id="OZU88126.1"/>
    </source>
</evidence>
<dbReference type="AlphaFoldDB" id="A0A265N9Z1"/>
<proteinExistence type="predicted"/>
<dbReference type="Proteomes" id="UP000216498">
    <property type="component" value="Unassembled WGS sequence"/>
</dbReference>
<dbReference type="EMBL" id="NPMS01000006">
    <property type="protein sequence ID" value="OZU88126.1"/>
    <property type="molecule type" value="Genomic_DNA"/>
</dbReference>
<organism evidence="2 3">
    <name type="scientific">Virgibacillus indicus</name>
    <dbReference type="NCBI Taxonomy" id="2024554"/>
    <lineage>
        <taxon>Bacteria</taxon>
        <taxon>Bacillati</taxon>
        <taxon>Bacillota</taxon>
        <taxon>Bacilli</taxon>
        <taxon>Bacillales</taxon>
        <taxon>Bacillaceae</taxon>
        <taxon>Virgibacillus</taxon>
    </lineage>
</organism>
<evidence type="ECO:0000313" key="3">
    <source>
        <dbReference type="Proteomes" id="UP000216498"/>
    </source>
</evidence>
<sequence length="70" mass="8133">MGCYKRQNNDVMGTRDRRRVIEVDDLVIIADNVKVVESEEDNRHDHCGNVAGERDNRKRGNRGSRNRFSC</sequence>
<reference evidence="2 3" key="1">
    <citation type="submission" date="2017-08" db="EMBL/GenBank/DDBJ databases">
        <title>Virgibacillus indicus sp. nov. and Virgibacillus profoundi sp. nov, two moderately halophilic bacteria isolated from marine sediment by using the Microfluidic Streak Plate.</title>
        <authorList>
            <person name="Xu B."/>
            <person name="Hu B."/>
            <person name="Wang J."/>
            <person name="Zhu Y."/>
            <person name="Huang L."/>
            <person name="Du W."/>
            <person name="Huang Y."/>
        </authorList>
    </citation>
    <scope>NUCLEOTIDE SEQUENCE [LARGE SCALE GENOMIC DNA]</scope>
    <source>
        <strain evidence="2 3">IO3-P2-C2</strain>
    </source>
</reference>
<keyword evidence="3" id="KW-1185">Reference proteome</keyword>
<protein>
    <submittedName>
        <fullName evidence="2">Uncharacterized protein</fullName>
    </submittedName>
</protein>
<feature type="compositionally biased region" description="Basic residues" evidence="1">
    <location>
        <begin position="59"/>
        <end position="70"/>
    </location>
</feature>
<comment type="caution">
    <text evidence="2">The sequence shown here is derived from an EMBL/GenBank/DDBJ whole genome shotgun (WGS) entry which is preliminary data.</text>
</comment>
<accession>A0A265N9Z1</accession>
<gene>
    <name evidence="2" type="ORF">CIL03_13450</name>
</gene>
<evidence type="ECO:0000256" key="1">
    <source>
        <dbReference type="SAM" id="MobiDB-lite"/>
    </source>
</evidence>
<dbReference type="RefSeq" id="WP_094886383.1">
    <property type="nucleotide sequence ID" value="NZ_NPMS01000006.1"/>
</dbReference>
<feature type="region of interest" description="Disordered" evidence="1">
    <location>
        <begin position="40"/>
        <end position="70"/>
    </location>
</feature>
<feature type="compositionally biased region" description="Basic and acidic residues" evidence="1">
    <location>
        <begin position="40"/>
        <end position="58"/>
    </location>
</feature>
<name>A0A265N9Z1_9BACI</name>